<dbReference type="CDD" id="cd03112">
    <property type="entry name" value="CobW-like"/>
    <property type="match status" value="1"/>
</dbReference>
<dbReference type="SMART" id="SM00833">
    <property type="entry name" value="CobW_C"/>
    <property type="match status" value="1"/>
</dbReference>
<evidence type="ECO:0000256" key="2">
    <source>
        <dbReference type="ARBA" id="ARBA00022801"/>
    </source>
</evidence>
<evidence type="ECO:0000313" key="8">
    <source>
        <dbReference type="Proteomes" id="UP000295117"/>
    </source>
</evidence>
<evidence type="ECO:0000256" key="3">
    <source>
        <dbReference type="ARBA" id="ARBA00023186"/>
    </source>
</evidence>
<dbReference type="PANTHER" id="PTHR13748">
    <property type="entry name" value="COBW-RELATED"/>
    <property type="match status" value="1"/>
</dbReference>
<comment type="similarity">
    <text evidence="4">Belongs to the SIMIBI class G3E GTPase family. ZNG1 subfamily.</text>
</comment>
<dbReference type="SUPFAM" id="SSF52540">
    <property type="entry name" value="P-loop containing nucleoside triphosphate hydrolases"/>
    <property type="match status" value="1"/>
</dbReference>
<feature type="domain" description="CobW C-terminal" evidence="6">
    <location>
        <begin position="258"/>
        <end position="345"/>
    </location>
</feature>
<dbReference type="InterPro" id="IPR011629">
    <property type="entry name" value="CobW-like_C"/>
</dbReference>
<comment type="catalytic activity">
    <reaction evidence="5">
        <text>GTP + H2O = GDP + phosphate + H(+)</text>
        <dbReference type="Rhea" id="RHEA:19669"/>
        <dbReference type="ChEBI" id="CHEBI:15377"/>
        <dbReference type="ChEBI" id="CHEBI:15378"/>
        <dbReference type="ChEBI" id="CHEBI:37565"/>
        <dbReference type="ChEBI" id="CHEBI:43474"/>
        <dbReference type="ChEBI" id="CHEBI:58189"/>
    </reaction>
    <physiologicalReaction direction="left-to-right" evidence="5">
        <dbReference type="Rhea" id="RHEA:19670"/>
    </physiologicalReaction>
</comment>
<dbReference type="GO" id="GO:0000166">
    <property type="term" value="F:nucleotide binding"/>
    <property type="evidence" value="ECO:0007669"/>
    <property type="project" value="UniProtKB-KW"/>
</dbReference>
<proteinExistence type="inferred from homology"/>
<gene>
    <name evidence="7" type="primary">yciC_2</name>
    <name evidence="7" type="ORF">DE4585_01710</name>
</gene>
<dbReference type="GO" id="GO:0005737">
    <property type="term" value="C:cytoplasm"/>
    <property type="evidence" value="ECO:0007669"/>
    <property type="project" value="TreeGrafter"/>
</dbReference>
<comment type="caution">
    <text evidence="7">The sequence shown here is derived from an EMBL/GenBank/DDBJ whole genome shotgun (WGS) entry which is preliminary data.</text>
</comment>
<dbReference type="Proteomes" id="UP000295117">
    <property type="component" value="Unassembled WGS sequence"/>
</dbReference>
<sequence>MTDNCDGSSGIPAPPSTSRRPYLHWWRAEKCREPSLIPVTIVSGFLGAGKTTLLNNLLRNTLGVRIGVVVNDFGAINIDAMLVAGQVDSTMTMSNGCLCCTADDDELGGMLTALAGRDIDAIVIEASGLAEPLPLVRMVLAAAAEDNRIGYGGLVTVVDTAQYEDVAARHPEIVQHLSLADLVVLNKIDLADAADRTHLRAVVKERNPRASIVETTGADIDPRLLFDKKERPAPSGQLSLEDLIREDHSHHQHAHHHYDTVEFATERALHPRRLIEFLDSQPAGVYRIKGVVRLGDKTLAVHTVGDHITIDKAPKRTVLPTGASLVLIGTHLDSDTITERLHALVDDPPDPDHERSMLVLGKYLR</sequence>
<dbReference type="Gene3D" id="3.40.50.300">
    <property type="entry name" value="P-loop containing nucleotide triphosphate hydrolases"/>
    <property type="match status" value="1"/>
</dbReference>
<keyword evidence="3" id="KW-0143">Chaperone</keyword>
<reference evidence="7 8" key="1">
    <citation type="journal article" date="2019" name="Sci. Rep.">
        <title>Extended insight into the Mycobacterium chelonae-abscessus complex through whole genome sequencing of Mycobacterium salmoniphilum outbreak and Mycobacterium salmoniphilum-like strains.</title>
        <authorList>
            <person name="Behra P.R.K."/>
            <person name="Das S."/>
            <person name="Pettersson B.M.F."/>
            <person name="Shirreff L."/>
            <person name="DuCote T."/>
            <person name="Jacobsson K.G."/>
            <person name="Ennis D.G."/>
            <person name="Kirsebom L.A."/>
        </authorList>
    </citation>
    <scope>NUCLEOTIDE SEQUENCE [LARGE SCALE GENOMIC DNA]</scope>
    <source>
        <strain evidence="7 8">DE 4585</strain>
    </source>
</reference>
<protein>
    <submittedName>
        <fullName evidence="7">Putative metal chaperone YciC</fullName>
    </submittedName>
</protein>
<dbReference type="EMBL" id="PECH01000006">
    <property type="protein sequence ID" value="TDZ82918.1"/>
    <property type="molecule type" value="Genomic_DNA"/>
</dbReference>
<keyword evidence="2" id="KW-0378">Hydrolase</keyword>
<dbReference type="PANTHER" id="PTHR13748:SF62">
    <property type="entry name" value="COBW DOMAIN-CONTAINING PROTEIN"/>
    <property type="match status" value="1"/>
</dbReference>
<dbReference type="AlphaFoldDB" id="A0A4R8S3Z2"/>
<name>A0A4R8S3Z2_9MYCO</name>
<organism evidence="7 8">
    <name type="scientific">Mycobacteroides salmoniphilum</name>
    <dbReference type="NCBI Taxonomy" id="404941"/>
    <lineage>
        <taxon>Bacteria</taxon>
        <taxon>Bacillati</taxon>
        <taxon>Actinomycetota</taxon>
        <taxon>Actinomycetes</taxon>
        <taxon>Mycobacteriales</taxon>
        <taxon>Mycobacteriaceae</taxon>
        <taxon>Mycobacteroides</taxon>
    </lineage>
</organism>
<keyword evidence="1" id="KW-0547">Nucleotide-binding</keyword>
<evidence type="ECO:0000259" key="6">
    <source>
        <dbReference type="SMART" id="SM00833"/>
    </source>
</evidence>
<evidence type="ECO:0000313" key="7">
    <source>
        <dbReference type="EMBL" id="TDZ82918.1"/>
    </source>
</evidence>
<dbReference type="InterPro" id="IPR027417">
    <property type="entry name" value="P-loop_NTPase"/>
</dbReference>
<dbReference type="Pfam" id="PF02492">
    <property type="entry name" value="cobW"/>
    <property type="match status" value="1"/>
</dbReference>
<dbReference type="GO" id="GO:0016787">
    <property type="term" value="F:hydrolase activity"/>
    <property type="evidence" value="ECO:0007669"/>
    <property type="project" value="UniProtKB-KW"/>
</dbReference>
<evidence type="ECO:0000256" key="4">
    <source>
        <dbReference type="ARBA" id="ARBA00034320"/>
    </source>
</evidence>
<dbReference type="InterPro" id="IPR003495">
    <property type="entry name" value="CobW/HypB/UreG_nucleotide-bd"/>
</dbReference>
<dbReference type="SUPFAM" id="SSF90002">
    <property type="entry name" value="Hypothetical protein YjiA, C-terminal domain"/>
    <property type="match status" value="1"/>
</dbReference>
<dbReference type="Pfam" id="PF07683">
    <property type="entry name" value="CobW_C"/>
    <property type="match status" value="1"/>
</dbReference>
<dbReference type="InterPro" id="IPR051316">
    <property type="entry name" value="Zinc-reg_GTPase_activator"/>
</dbReference>
<evidence type="ECO:0000256" key="1">
    <source>
        <dbReference type="ARBA" id="ARBA00022741"/>
    </source>
</evidence>
<dbReference type="InterPro" id="IPR036627">
    <property type="entry name" value="CobW-likC_sf"/>
</dbReference>
<accession>A0A4R8S3Z2</accession>
<evidence type="ECO:0000256" key="5">
    <source>
        <dbReference type="ARBA" id="ARBA00049117"/>
    </source>
</evidence>
<dbReference type="Gene3D" id="3.30.1220.10">
    <property type="entry name" value="CobW-like, C-terminal domain"/>
    <property type="match status" value="1"/>
</dbReference>